<protein>
    <submittedName>
        <fullName evidence="3">Peptidase M16</fullName>
    </submittedName>
</protein>
<feature type="domain" description="Peptidase M16 C-terminal" evidence="2">
    <location>
        <begin position="190"/>
        <end position="366"/>
    </location>
</feature>
<evidence type="ECO:0000259" key="2">
    <source>
        <dbReference type="Pfam" id="PF05193"/>
    </source>
</evidence>
<sequence length="433" mass="48001">MKRFSLYLLLGVGLLFLLPAEAAVKIQHWNTSNGARVYFVQANQLPMMDVELKFDAGSARDGDQFGLAYLTSALIGTSTSKLAEDVISSDFNNIGAQFGTDAGRDSASIYLRTLTRPQILNQALSVFEQVASNAVFKPEILDRERNRLYLQLKQKAVTPSALMSDKLWSELYGKHPYAHPPEGTQQSLEKLTAQSLKDFYRQYYVASNAQVTIVGKLTRKEAEQIATRLTQALPEGKKPATLPPPLPLEKAEVVHIPFTATQTHYALAQMGVERGNPDYAALFVGNQILGGSGFSSLLMENVREKRGLVYGVYSYFVPMKVAGPFIISLSTKNANEEKADKVVRETLEHFMKGFSDKKLKAIKSNLIDGFPLRMDSNSKLLAYASMIGFYGLPLDYLQSFPKAISKVTKQDILKAWSKHVHPPALLQVTVGQK</sequence>
<evidence type="ECO:0000313" key="4">
    <source>
        <dbReference type="Proteomes" id="UP000027341"/>
    </source>
</evidence>
<dbReference type="InterPro" id="IPR011249">
    <property type="entry name" value="Metalloenz_LuxS/M16"/>
</dbReference>
<dbReference type="PANTHER" id="PTHR11851">
    <property type="entry name" value="METALLOPROTEASE"/>
    <property type="match status" value="1"/>
</dbReference>
<dbReference type="Pfam" id="PF05193">
    <property type="entry name" value="Peptidase_M16_C"/>
    <property type="match status" value="1"/>
</dbReference>
<keyword evidence="4" id="KW-1185">Reference proteome</keyword>
<accession>A0A067A135</accession>
<feature type="domain" description="Peptidase M16 N-terminal" evidence="1">
    <location>
        <begin position="45"/>
        <end position="181"/>
    </location>
</feature>
<organism evidence="3 4">
    <name type="scientific">Hydrogenovibrio marinus</name>
    <dbReference type="NCBI Taxonomy" id="28885"/>
    <lineage>
        <taxon>Bacteria</taxon>
        <taxon>Pseudomonadati</taxon>
        <taxon>Pseudomonadota</taxon>
        <taxon>Gammaproteobacteria</taxon>
        <taxon>Thiotrichales</taxon>
        <taxon>Piscirickettsiaceae</taxon>
        <taxon>Hydrogenovibrio</taxon>
    </lineage>
</organism>
<dbReference type="InterPro" id="IPR050361">
    <property type="entry name" value="MPP/UQCRC_Complex"/>
</dbReference>
<proteinExistence type="predicted"/>
<dbReference type="EMBL" id="JMIU01000001">
    <property type="protein sequence ID" value="KDN96326.1"/>
    <property type="molecule type" value="Genomic_DNA"/>
</dbReference>
<evidence type="ECO:0000259" key="1">
    <source>
        <dbReference type="Pfam" id="PF00675"/>
    </source>
</evidence>
<dbReference type="PANTHER" id="PTHR11851:SF224">
    <property type="entry name" value="PROCESSING PROTEASE"/>
    <property type="match status" value="1"/>
</dbReference>
<dbReference type="InterPro" id="IPR007863">
    <property type="entry name" value="Peptidase_M16_C"/>
</dbReference>
<dbReference type="InterPro" id="IPR011765">
    <property type="entry name" value="Pept_M16_N"/>
</dbReference>
<gene>
    <name evidence="3" type="ORF">EI16_08610</name>
</gene>
<dbReference type="GO" id="GO:0046872">
    <property type="term" value="F:metal ion binding"/>
    <property type="evidence" value="ECO:0007669"/>
    <property type="project" value="InterPro"/>
</dbReference>
<evidence type="ECO:0000313" key="3">
    <source>
        <dbReference type="EMBL" id="KDN96326.1"/>
    </source>
</evidence>
<reference evidence="3 4" key="1">
    <citation type="submission" date="2014-04" db="EMBL/GenBank/DDBJ databases">
        <title>Draft genome sequence of Hydrogenovibrio marinus MH-110, a model organism for aerobic H2 metabolism.</title>
        <authorList>
            <person name="Cha H.J."/>
            <person name="Jo B.H."/>
            <person name="Hwang B.H."/>
        </authorList>
    </citation>
    <scope>NUCLEOTIDE SEQUENCE [LARGE SCALE GENOMIC DNA]</scope>
    <source>
        <strain evidence="3 4">MH-110</strain>
    </source>
</reference>
<comment type="caution">
    <text evidence="3">The sequence shown here is derived from an EMBL/GenBank/DDBJ whole genome shotgun (WGS) entry which is preliminary data.</text>
</comment>
<name>A0A067A135_HYDMR</name>
<dbReference type="Pfam" id="PF00675">
    <property type="entry name" value="Peptidase_M16"/>
    <property type="match status" value="1"/>
</dbReference>
<dbReference type="STRING" id="28885.EI16_08610"/>
<dbReference type="Proteomes" id="UP000027341">
    <property type="component" value="Unassembled WGS sequence"/>
</dbReference>
<dbReference type="Gene3D" id="3.30.830.10">
    <property type="entry name" value="Metalloenzyme, LuxS/M16 peptidase-like"/>
    <property type="match status" value="2"/>
</dbReference>
<dbReference type="SUPFAM" id="SSF63411">
    <property type="entry name" value="LuxS/MPP-like metallohydrolase"/>
    <property type="match status" value="2"/>
</dbReference>
<dbReference type="AlphaFoldDB" id="A0A067A135"/>